<accession>A0ABP2YWE4</accession>
<comment type="subcellular location">
    <subcellularLocation>
        <location evidence="1">Membrane</location>
        <topology evidence="1">Multi-pass membrane protein</topology>
    </subcellularLocation>
</comment>
<organism evidence="7 8">
    <name type="scientific">Staphylococcus simulans UMC-CNS-990</name>
    <dbReference type="NCBI Taxonomy" id="1405498"/>
    <lineage>
        <taxon>Bacteria</taxon>
        <taxon>Bacillati</taxon>
        <taxon>Bacillota</taxon>
        <taxon>Bacilli</taxon>
        <taxon>Bacillales</taxon>
        <taxon>Staphylococcaceae</taxon>
        <taxon>Staphylococcus</taxon>
    </lineage>
</organism>
<gene>
    <name evidence="7" type="ORF">SSIM_02455</name>
</gene>
<reference evidence="7 8" key="1">
    <citation type="journal article" date="2013" name="Genome Announc.">
        <title>Draft Genome Sequence of Staphylococcus simulans UMC-CNS-990, Isolated from a Case of Chronic Bovine Mastitis.</title>
        <authorList>
            <person name="Calcutt M.J."/>
            <person name="Foecking M.F."/>
            <person name="Hsieh H.Y."/>
            <person name="Perry J."/>
            <person name="Stewart G.C."/>
            <person name="Middleton J.R."/>
        </authorList>
    </citation>
    <scope>NUCLEOTIDE SEQUENCE [LARGE SCALE GENOMIC DNA]</scope>
    <source>
        <strain evidence="7 8">UMC-CNS-990</strain>
    </source>
</reference>
<dbReference type="EMBL" id="AXDY01000002">
    <property type="protein sequence ID" value="ERS94334.1"/>
    <property type="molecule type" value="Genomic_DNA"/>
</dbReference>
<keyword evidence="4 5" id="KW-0472">Membrane</keyword>
<feature type="transmembrane region" description="Helical" evidence="5">
    <location>
        <begin position="21"/>
        <end position="41"/>
    </location>
</feature>
<feature type="transmembrane region" description="Helical" evidence="5">
    <location>
        <begin position="47"/>
        <end position="65"/>
    </location>
</feature>
<evidence type="ECO:0000256" key="5">
    <source>
        <dbReference type="SAM" id="Phobius"/>
    </source>
</evidence>
<evidence type="ECO:0000256" key="2">
    <source>
        <dbReference type="ARBA" id="ARBA00022692"/>
    </source>
</evidence>
<feature type="transmembrane region" description="Helical" evidence="5">
    <location>
        <begin position="119"/>
        <end position="136"/>
    </location>
</feature>
<keyword evidence="8" id="KW-1185">Reference proteome</keyword>
<dbReference type="RefSeq" id="WP_023015034.1">
    <property type="nucleotide sequence ID" value="NZ_AXDY01000002.1"/>
</dbReference>
<feature type="transmembrane region" description="Helical" evidence="5">
    <location>
        <begin position="143"/>
        <end position="164"/>
    </location>
</feature>
<feature type="transmembrane region" description="Helical" evidence="5">
    <location>
        <begin position="372"/>
        <end position="388"/>
    </location>
</feature>
<keyword evidence="2 5" id="KW-0812">Transmembrane</keyword>
<dbReference type="PANTHER" id="PTHR43310:SF1">
    <property type="entry name" value="SULFATE TRANSPORTER YBAR-RELATED"/>
    <property type="match status" value="1"/>
</dbReference>
<proteinExistence type="predicted"/>
<feature type="transmembrane region" description="Helical" evidence="5">
    <location>
        <begin position="320"/>
        <end position="338"/>
    </location>
</feature>
<dbReference type="InterPro" id="IPR011547">
    <property type="entry name" value="SLC26A/SulP_dom"/>
</dbReference>
<feature type="transmembrane region" description="Helical" evidence="5">
    <location>
        <begin position="295"/>
        <end position="314"/>
    </location>
</feature>
<dbReference type="PANTHER" id="PTHR43310">
    <property type="entry name" value="SULFATE TRANSPORTER YBAR-RELATED"/>
    <property type="match status" value="1"/>
</dbReference>
<dbReference type="Pfam" id="PF00916">
    <property type="entry name" value="Sulfate_transp"/>
    <property type="match status" value="1"/>
</dbReference>
<feature type="transmembrane region" description="Helical" evidence="5">
    <location>
        <begin position="77"/>
        <end position="99"/>
    </location>
</feature>
<feature type="transmembrane region" description="Helical" evidence="5">
    <location>
        <begin position="170"/>
        <end position="188"/>
    </location>
</feature>
<evidence type="ECO:0000313" key="7">
    <source>
        <dbReference type="EMBL" id="ERS94334.1"/>
    </source>
</evidence>
<feature type="domain" description="SLC26A/SulP transporter" evidence="6">
    <location>
        <begin position="145"/>
        <end position="343"/>
    </location>
</feature>
<name>A0ABP2YWE4_STASI</name>
<protein>
    <recommendedName>
        <fullName evidence="6">SLC26A/SulP transporter domain-containing protein</fullName>
    </recommendedName>
</protein>
<evidence type="ECO:0000259" key="6">
    <source>
        <dbReference type="Pfam" id="PF00916"/>
    </source>
</evidence>
<comment type="caution">
    <text evidence="7">The sequence shown here is derived from an EMBL/GenBank/DDBJ whole genome shotgun (WGS) entry which is preliminary data.</text>
</comment>
<keyword evidence="3 5" id="KW-1133">Transmembrane helix</keyword>
<dbReference type="Proteomes" id="UP000017131">
    <property type="component" value="Unassembled WGS sequence"/>
</dbReference>
<evidence type="ECO:0000256" key="1">
    <source>
        <dbReference type="ARBA" id="ARBA00004141"/>
    </source>
</evidence>
<feature type="transmembrane region" description="Helical" evidence="5">
    <location>
        <begin position="262"/>
        <end position="283"/>
    </location>
</feature>
<evidence type="ECO:0000256" key="4">
    <source>
        <dbReference type="ARBA" id="ARBA00023136"/>
    </source>
</evidence>
<sequence>MKKLERQMYVNQWKGDIKDNVLAGILIALSALPGAIAYSFIVGMNPSIGLLSMGIMMIVLSLTAGRTLMITGPSSGIALVAAPLVMHHGVGYLICATIVMGLLQLGMGALNVGRLIERIPQAVVIGFMNALALLLMSSQIDNIFNISIATYVFAIVSFLIIWFAPRFISFIPAPLISIIVLTIIAHLIHPKLHYVKDLADIYVVLPKLQWSQFHLFTESHALMVIVGYGITMAIVGTLQSLLTAQALDVLTNEKSCLNQESAAQGLANLATGLFGGFGGSALVGQSKFNVKVGATARYATLVTALFLLLTIYVLGPVIALIPMVVLATVLVSIALNTFDRRTIQAIKAKPLLNTATIIGTMIVTLVTNNLAFGVAAGSAIYLVIYVVSKGRESL</sequence>
<feature type="transmembrane region" description="Helical" evidence="5">
    <location>
        <begin position="221"/>
        <end position="242"/>
    </location>
</feature>
<evidence type="ECO:0000256" key="3">
    <source>
        <dbReference type="ARBA" id="ARBA00022989"/>
    </source>
</evidence>
<dbReference type="InterPro" id="IPR052706">
    <property type="entry name" value="Membrane-Transporter-like"/>
</dbReference>
<evidence type="ECO:0000313" key="8">
    <source>
        <dbReference type="Proteomes" id="UP000017131"/>
    </source>
</evidence>